<gene>
    <name evidence="3" type="ORF">F8568_046510</name>
</gene>
<dbReference type="EMBL" id="WBMS02000108">
    <property type="protein sequence ID" value="MWA07640.1"/>
    <property type="molecule type" value="Genomic_DNA"/>
</dbReference>
<dbReference type="GO" id="GO:0006313">
    <property type="term" value="P:DNA transposition"/>
    <property type="evidence" value="ECO:0007669"/>
    <property type="project" value="InterPro"/>
</dbReference>
<evidence type="ECO:0000313" key="4">
    <source>
        <dbReference type="Proteomes" id="UP000462055"/>
    </source>
</evidence>
<evidence type="ECO:0000313" key="3">
    <source>
        <dbReference type="EMBL" id="MWA07640.1"/>
    </source>
</evidence>
<evidence type="ECO:0000259" key="2">
    <source>
        <dbReference type="Pfam" id="PF13340"/>
    </source>
</evidence>
<dbReference type="Proteomes" id="UP000462055">
    <property type="component" value="Unassembled WGS sequence"/>
</dbReference>
<dbReference type="Pfam" id="PF13340">
    <property type="entry name" value="DUF4096"/>
    <property type="match status" value="1"/>
</dbReference>
<feature type="domain" description="Insertion element IS402-like" evidence="2">
    <location>
        <begin position="11"/>
        <end position="87"/>
    </location>
</feature>
<protein>
    <submittedName>
        <fullName evidence="3">IS5 family transposase</fullName>
    </submittedName>
</protein>
<organism evidence="3 4">
    <name type="scientific">Actinomadura physcomitrii</name>
    <dbReference type="NCBI Taxonomy" id="2650748"/>
    <lineage>
        <taxon>Bacteria</taxon>
        <taxon>Bacillati</taxon>
        <taxon>Actinomycetota</taxon>
        <taxon>Actinomycetes</taxon>
        <taxon>Streptosporangiales</taxon>
        <taxon>Thermomonosporaceae</taxon>
        <taxon>Actinomadura</taxon>
    </lineage>
</organism>
<accession>A0A6I4MRL9</accession>
<dbReference type="NCBIfam" id="NF033580">
    <property type="entry name" value="transpos_IS5_3"/>
    <property type="match status" value="1"/>
</dbReference>
<dbReference type="InterPro" id="IPR002559">
    <property type="entry name" value="Transposase_11"/>
</dbReference>
<dbReference type="AlphaFoldDB" id="A0A6I4MRL9"/>
<dbReference type="PANTHER" id="PTHR30007">
    <property type="entry name" value="PHP DOMAIN PROTEIN"/>
    <property type="match status" value="1"/>
</dbReference>
<dbReference type="GO" id="GO:0004803">
    <property type="term" value="F:transposase activity"/>
    <property type="evidence" value="ECO:0007669"/>
    <property type="project" value="InterPro"/>
</dbReference>
<keyword evidence="4" id="KW-1185">Reference proteome</keyword>
<dbReference type="PANTHER" id="PTHR30007:SF1">
    <property type="entry name" value="BLR1914 PROTEIN"/>
    <property type="match status" value="1"/>
</dbReference>
<sequence length="272" mass="30410">MSSDLALRLVPDELWELAEPLIPVFRPRRQGGGTAAVDDRAVFTAIVYVLTSGCAWRHLPAEFGVSVPTAHRRFTAWTRAGLWPRLHHAVLDELGVRGQVDWASAIVDAAAVRAKKGGTLTGRNPVDRGKKGSKLHVLSDAAGLPLVVAVSAANVHDSQALKPLLMALPAIRSHRGPRRRRPVKMRADKAYHSAEHRTWLRRRGIVPRISRPGIESGERLGRHRWVIERTLAWLFGYRRLTIRYERHGHLFNAFLVLAAAITCYKKLTKQPT</sequence>
<comment type="caution">
    <text evidence="3">The sequence shown here is derived from an EMBL/GenBank/DDBJ whole genome shotgun (WGS) entry which is preliminary data.</text>
</comment>
<dbReference type="InterPro" id="IPR025161">
    <property type="entry name" value="IS402-like_dom"/>
</dbReference>
<dbReference type="GO" id="GO:0003677">
    <property type="term" value="F:DNA binding"/>
    <property type="evidence" value="ECO:0007669"/>
    <property type="project" value="InterPro"/>
</dbReference>
<evidence type="ECO:0000259" key="1">
    <source>
        <dbReference type="Pfam" id="PF01609"/>
    </source>
</evidence>
<dbReference type="Pfam" id="PF01609">
    <property type="entry name" value="DDE_Tnp_1"/>
    <property type="match status" value="1"/>
</dbReference>
<feature type="domain" description="Transposase IS4-like" evidence="1">
    <location>
        <begin position="106"/>
        <end position="262"/>
    </location>
</feature>
<reference evidence="3" key="1">
    <citation type="submission" date="2019-12" db="EMBL/GenBank/DDBJ databases">
        <title>Actinomadura physcomitrii sp. nov., a novel actinomycete isolated from moss [Physcomitrium sphaericum (Ludw) Fuernr].</title>
        <authorList>
            <person name="Zhuang X."/>
        </authorList>
    </citation>
    <scope>NUCLEOTIDE SEQUENCE [LARGE SCALE GENOMIC DNA]</scope>
    <source>
        <strain evidence="3">LD22</strain>
    </source>
</reference>
<proteinExistence type="predicted"/>
<name>A0A6I4MRL9_9ACTN</name>